<name>A0A3M2M5F1_9ACTN</name>
<keyword evidence="2" id="KW-1185">Reference proteome</keyword>
<protein>
    <recommendedName>
        <fullName evidence="3">Heavy metal-binding domain-containing protein</fullName>
    </recommendedName>
</protein>
<evidence type="ECO:0008006" key="3">
    <source>
        <dbReference type="Google" id="ProtNLM"/>
    </source>
</evidence>
<reference evidence="1 2" key="1">
    <citation type="submission" date="2018-10" db="EMBL/GenBank/DDBJ databases">
        <title>Isolation from soil.</title>
        <authorList>
            <person name="Hu J."/>
        </authorList>
    </citation>
    <scope>NUCLEOTIDE SEQUENCE [LARGE SCALE GENOMIC DNA]</scope>
    <source>
        <strain evidence="1 2">NEAU-Ht49</strain>
    </source>
</reference>
<dbReference type="EMBL" id="RFFG01000021">
    <property type="protein sequence ID" value="RMI44053.1"/>
    <property type="molecule type" value="Genomic_DNA"/>
</dbReference>
<evidence type="ECO:0000313" key="2">
    <source>
        <dbReference type="Proteomes" id="UP000282674"/>
    </source>
</evidence>
<dbReference type="SUPFAM" id="SSF117782">
    <property type="entry name" value="YbjQ-like"/>
    <property type="match status" value="1"/>
</dbReference>
<gene>
    <name evidence="1" type="ORF">EBO15_14120</name>
</gene>
<accession>A0A3M2M5F1</accession>
<dbReference type="OrthoDB" id="3481654at2"/>
<comment type="caution">
    <text evidence="1">The sequence shown here is derived from an EMBL/GenBank/DDBJ whole genome shotgun (WGS) entry which is preliminary data.</text>
</comment>
<sequence>MIPIYTTDTVPTATGPVAVLHAWPVWVNASDNISRGLDALAQSAARGGAHAIVGMRISSFAGDGLGIMHSFVGTAVVLNTSAST</sequence>
<dbReference type="Proteomes" id="UP000282674">
    <property type="component" value="Unassembled WGS sequence"/>
</dbReference>
<dbReference type="InterPro" id="IPR035439">
    <property type="entry name" value="UPF0145_dom_sf"/>
</dbReference>
<dbReference type="AlphaFoldDB" id="A0A3M2M5F1"/>
<dbReference type="RefSeq" id="WP_122194830.1">
    <property type="nucleotide sequence ID" value="NZ_JBHSKC010000025.1"/>
</dbReference>
<evidence type="ECO:0000313" key="1">
    <source>
        <dbReference type="EMBL" id="RMI44053.1"/>
    </source>
</evidence>
<organism evidence="1 2">
    <name type="scientific">Actinomadura harenae</name>
    <dbReference type="NCBI Taxonomy" id="2483351"/>
    <lineage>
        <taxon>Bacteria</taxon>
        <taxon>Bacillati</taxon>
        <taxon>Actinomycetota</taxon>
        <taxon>Actinomycetes</taxon>
        <taxon>Streptosporangiales</taxon>
        <taxon>Thermomonosporaceae</taxon>
        <taxon>Actinomadura</taxon>
    </lineage>
</organism>
<proteinExistence type="predicted"/>